<dbReference type="SUPFAM" id="SSF46785">
    <property type="entry name" value="Winged helix' DNA-binding domain"/>
    <property type="match status" value="1"/>
</dbReference>
<dbReference type="AlphaFoldDB" id="A0A1C6RP79"/>
<dbReference type="GO" id="GO:0003700">
    <property type="term" value="F:DNA-binding transcription factor activity"/>
    <property type="evidence" value="ECO:0007669"/>
    <property type="project" value="InterPro"/>
</dbReference>
<dbReference type="InterPro" id="IPR036390">
    <property type="entry name" value="WH_DNA-bd_sf"/>
</dbReference>
<evidence type="ECO:0000256" key="4">
    <source>
        <dbReference type="SAM" id="MobiDB-lite"/>
    </source>
</evidence>
<dbReference type="PROSITE" id="PS01117">
    <property type="entry name" value="HTH_MARR_1"/>
    <property type="match status" value="1"/>
</dbReference>
<dbReference type="EMBL" id="FMHV01000002">
    <property type="protein sequence ID" value="SCL18927.1"/>
    <property type="molecule type" value="Genomic_DNA"/>
</dbReference>
<dbReference type="SMART" id="SM00347">
    <property type="entry name" value="HTH_MARR"/>
    <property type="match status" value="1"/>
</dbReference>
<dbReference type="STRING" id="568872.GA0070624_1642"/>
<sequence length="187" mass="20593">MAPDGPGAKFNSVQMEPLARFPDVLRHAPLGRLLSVAGKLVEQRWGRYLAEHHGLTSAGMRVLFILSGMGETTHRDVAERCFVRPATLTGIVDTLERDGFVERRRDAADRRTVRVALTDKGREHARALTDLIHSDNPLTSVDADPAKKAVIREFLIELITTMSDGDVGRLNPDQESTDETTPGGRPC</sequence>
<feature type="region of interest" description="Disordered" evidence="4">
    <location>
        <begin position="165"/>
        <end position="187"/>
    </location>
</feature>
<proteinExistence type="predicted"/>
<evidence type="ECO:0000256" key="3">
    <source>
        <dbReference type="ARBA" id="ARBA00023163"/>
    </source>
</evidence>
<evidence type="ECO:0000313" key="7">
    <source>
        <dbReference type="Proteomes" id="UP000199413"/>
    </source>
</evidence>
<name>A0A1C6RP79_9ACTN</name>
<keyword evidence="7" id="KW-1185">Reference proteome</keyword>
<evidence type="ECO:0000256" key="1">
    <source>
        <dbReference type="ARBA" id="ARBA00023015"/>
    </source>
</evidence>
<dbReference type="Proteomes" id="UP000199413">
    <property type="component" value="Unassembled WGS sequence"/>
</dbReference>
<dbReference type="PANTHER" id="PTHR33164">
    <property type="entry name" value="TRANSCRIPTIONAL REGULATOR, MARR FAMILY"/>
    <property type="match status" value="1"/>
</dbReference>
<feature type="domain" description="HTH marR-type" evidence="5">
    <location>
        <begin position="27"/>
        <end position="160"/>
    </location>
</feature>
<reference evidence="7" key="1">
    <citation type="submission" date="2016-06" db="EMBL/GenBank/DDBJ databases">
        <authorList>
            <person name="Varghese N."/>
            <person name="Submissions Spin"/>
        </authorList>
    </citation>
    <scope>NUCLEOTIDE SEQUENCE [LARGE SCALE GENOMIC DNA]</scope>
    <source>
        <strain evidence="7">DSM 45431</strain>
    </source>
</reference>
<evidence type="ECO:0000259" key="5">
    <source>
        <dbReference type="PROSITE" id="PS50995"/>
    </source>
</evidence>
<dbReference type="PANTHER" id="PTHR33164:SF43">
    <property type="entry name" value="HTH-TYPE TRANSCRIPTIONAL REPRESSOR YETL"/>
    <property type="match status" value="1"/>
</dbReference>
<keyword evidence="1" id="KW-0805">Transcription regulation</keyword>
<dbReference type="Gene3D" id="1.10.10.10">
    <property type="entry name" value="Winged helix-like DNA-binding domain superfamily/Winged helix DNA-binding domain"/>
    <property type="match status" value="1"/>
</dbReference>
<evidence type="ECO:0000256" key="2">
    <source>
        <dbReference type="ARBA" id="ARBA00023125"/>
    </source>
</evidence>
<dbReference type="InterPro" id="IPR039422">
    <property type="entry name" value="MarR/SlyA-like"/>
</dbReference>
<gene>
    <name evidence="6" type="ORF">GA0070624_1642</name>
</gene>
<dbReference type="PROSITE" id="PS50995">
    <property type="entry name" value="HTH_MARR_2"/>
    <property type="match status" value="1"/>
</dbReference>
<organism evidence="6 7">
    <name type="scientific">Micromonospora rhizosphaerae</name>
    <dbReference type="NCBI Taxonomy" id="568872"/>
    <lineage>
        <taxon>Bacteria</taxon>
        <taxon>Bacillati</taxon>
        <taxon>Actinomycetota</taxon>
        <taxon>Actinomycetes</taxon>
        <taxon>Micromonosporales</taxon>
        <taxon>Micromonosporaceae</taxon>
        <taxon>Micromonospora</taxon>
    </lineage>
</organism>
<evidence type="ECO:0000313" key="6">
    <source>
        <dbReference type="EMBL" id="SCL18927.1"/>
    </source>
</evidence>
<protein>
    <submittedName>
        <fullName evidence="6">DNA-binding transcriptional regulator, MarR family</fullName>
    </submittedName>
</protein>
<dbReference type="InterPro" id="IPR023187">
    <property type="entry name" value="Tscrpt_reg_MarR-type_CS"/>
</dbReference>
<dbReference type="PRINTS" id="PR00598">
    <property type="entry name" value="HTHMARR"/>
</dbReference>
<accession>A0A1C6RP79</accession>
<dbReference type="GO" id="GO:0003677">
    <property type="term" value="F:DNA binding"/>
    <property type="evidence" value="ECO:0007669"/>
    <property type="project" value="UniProtKB-KW"/>
</dbReference>
<dbReference type="GO" id="GO:0006950">
    <property type="term" value="P:response to stress"/>
    <property type="evidence" value="ECO:0007669"/>
    <property type="project" value="TreeGrafter"/>
</dbReference>
<dbReference type="InterPro" id="IPR000835">
    <property type="entry name" value="HTH_MarR-typ"/>
</dbReference>
<dbReference type="Pfam" id="PF01047">
    <property type="entry name" value="MarR"/>
    <property type="match status" value="1"/>
</dbReference>
<keyword evidence="3" id="KW-0804">Transcription</keyword>
<dbReference type="InterPro" id="IPR036388">
    <property type="entry name" value="WH-like_DNA-bd_sf"/>
</dbReference>
<keyword evidence="2 6" id="KW-0238">DNA-binding</keyword>